<proteinExistence type="predicted"/>
<comment type="caution">
    <text evidence="1">The sequence shown here is derived from an EMBL/GenBank/DDBJ whole genome shotgun (WGS) entry which is preliminary data.</text>
</comment>
<dbReference type="RefSeq" id="WP_219238494.1">
    <property type="nucleotide sequence ID" value="NZ_JAHWZX010000009.1"/>
</dbReference>
<evidence type="ECO:0000313" key="2">
    <source>
        <dbReference type="Proteomes" id="UP001197214"/>
    </source>
</evidence>
<organism evidence="1 2">
    <name type="scientific">Stakelama flava</name>
    <dbReference type="NCBI Taxonomy" id="2860338"/>
    <lineage>
        <taxon>Bacteria</taxon>
        <taxon>Pseudomonadati</taxon>
        <taxon>Pseudomonadota</taxon>
        <taxon>Alphaproteobacteria</taxon>
        <taxon>Sphingomonadales</taxon>
        <taxon>Sphingomonadaceae</taxon>
        <taxon>Stakelama</taxon>
    </lineage>
</organism>
<accession>A0ABS6XMK6</accession>
<protein>
    <submittedName>
        <fullName evidence="1">Uncharacterized protein</fullName>
    </submittedName>
</protein>
<name>A0ABS6XMK6_9SPHN</name>
<dbReference type="Proteomes" id="UP001197214">
    <property type="component" value="Unassembled WGS sequence"/>
</dbReference>
<evidence type="ECO:0000313" key="1">
    <source>
        <dbReference type="EMBL" id="MBW4331386.1"/>
    </source>
</evidence>
<keyword evidence="2" id="KW-1185">Reference proteome</keyword>
<reference evidence="1 2" key="1">
    <citation type="submission" date="2021-07" db="EMBL/GenBank/DDBJ databases">
        <title>Stakelama flava sp. nov., a novel endophytic bacterium isolated from branch of Kandelia candel.</title>
        <authorList>
            <person name="Tuo L."/>
        </authorList>
    </citation>
    <scope>NUCLEOTIDE SEQUENCE [LARGE SCALE GENOMIC DNA]</scope>
    <source>
        <strain evidence="1 2">CBK3Z-3</strain>
    </source>
</reference>
<sequence length="153" mass="17171">MHSISQLGIAWLAKRSRHVDQLYTEASWKTPSSAIFPLVEKIANGKTRHPDRLRFWRGVWLLSYSERGVEYLEQPDGTGRLLLLDCSLPETVIAELNRGARVLNDIIAATDGSIFDQCRAKIAKVENCGPRVFIKIVIDWHTFSPPPSAIAST</sequence>
<dbReference type="EMBL" id="JAHWZX010000009">
    <property type="protein sequence ID" value="MBW4331386.1"/>
    <property type="molecule type" value="Genomic_DNA"/>
</dbReference>
<gene>
    <name evidence="1" type="ORF">KY084_10935</name>
</gene>